<evidence type="ECO:0000313" key="3">
    <source>
        <dbReference type="Proteomes" id="UP001642487"/>
    </source>
</evidence>
<name>A0ABP0Y8R4_9ROSI</name>
<proteinExistence type="predicted"/>
<reference evidence="2 3" key="1">
    <citation type="submission" date="2024-03" db="EMBL/GenBank/DDBJ databases">
        <authorList>
            <person name="Gkanogiannis A."/>
            <person name="Becerra Lopez-Lavalle L."/>
        </authorList>
    </citation>
    <scope>NUCLEOTIDE SEQUENCE [LARGE SCALE GENOMIC DNA]</scope>
</reference>
<dbReference type="EMBL" id="OZ021736">
    <property type="protein sequence ID" value="CAK9315260.1"/>
    <property type="molecule type" value="Genomic_DNA"/>
</dbReference>
<dbReference type="Proteomes" id="UP001642487">
    <property type="component" value="Chromosome 2"/>
</dbReference>
<sequence>MTDDKLEVELNDERQIRTVRDSLNGVRWATWRHNKRQHDSNHKHVGNNGTMADGHGQSQLDDRRHMTIRLKRRWTHKNEDGKIVAHANQGTWWQGKRLGKIEKTTEVQTKEKENGVMQSKLKVLSEDNIERNQN</sequence>
<protein>
    <submittedName>
        <fullName evidence="2">Uncharacterized protein</fullName>
    </submittedName>
</protein>
<gene>
    <name evidence="2" type="ORF">CITCOLO1_LOCUS7045</name>
</gene>
<keyword evidence="3" id="KW-1185">Reference proteome</keyword>
<evidence type="ECO:0000313" key="2">
    <source>
        <dbReference type="EMBL" id="CAK9315260.1"/>
    </source>
</evidence>
<organism evidence="2 3">
    <name type="scientific">Citrullus colocynthis</name>
    <name type="common">colocynth</name>
    <dbReference type="NCBI Taxonomy" id="252529"/>
    <lineage>
        <taxon>Eukaryota</taxon>
        <taxon>Viridiplantae</taxon>
        <taxon>Streptophyta</taxon>
        <taxon>Embryophyta</taxon>
        <taxon>Tracheophyta</taxon>
        <taxon>Spermatophyta</taxon>
        <taxon>Magnoliopsida</taxon>
        <taxon>eudicotyledons</taxon>
        <taxon>Gunneridae</taxon>
        <taxon>Pentapetalae</taxon>
        <taxon>rosids</taxon>
        <taxon>fabids</taxon>
        <taxon>Cucurbitales</taxon>
        <taxon>Cucurbitaceae</taxon>
        <taxon>Benincaseae</taxon>
        <taxon>Citrullus</taxon>
    </lineage>
</organism>
<evidence type="ECO:0000256" key="1">
    <source>
        <dbReference type="SAM" id="MobiDB-lite"/>
    </source>
</evidence>
<feature type="region of interest" description="Disordered" evidence="1">
    <location>
        <begin position="34"/>
        <end position="64"/>
    </location>
</feature>
<accession>A0ABP0Y8R4</accession>